<name>A0A137NTT6_CONC2</name>
<evidence type="ECO:0000313" key="1">
    <source>
        <dbReference type="EMBL" id="KXN66149.1"/>
    </source>
</evidence>
<sequence length="217" mass="24973">MLDNMWQKNLDENIPAVARIKTLVDKVNIIHNVDSNILEQEVDTFTQTLLFSAGMDDYPLSTNPRSKLFTEIGENRERITSIPDFLIRSKKIKTLTVIEDKNSNDAIFANQWMENLVLGEMFVAAHNIKVKETFDVFGVRIIGSLFTFFRATITPEYIKESSLGLPIKNHMKVLRYPDPGDDVHEINALDFCKLEGRKIIIKYLERIRESLLKISTP</sequence>
<evidence type="ECO:0008006" key="3">
    <source>
        <dbReference type="Google" id="ProtNLM"/>
    </source>
</evidence>
<dbReference type="OrthoDB" id="2447694at2759"/>
<dbReference type="Proteomes" id="UP000070444">
    <property type="component" value="Unassembled WGS sequence"/>
</dbReference>
<dbReference type="AlphaFoldDB" id="A0A137NTT6"/>
<accession>A0A137NTT6</accession>
<dbReference type="EMBL" id="KQ964761">
    <property type="protein sequence ID" value="KXN66149.1"/>
    <property type="molecule type" value="Genomic_DNA"/>
</dbReference>
<gene>
    <name evidence="1" type="ORF">CONCODRAFT_168632</name>
</gene>
<protein>
    <recommendedName>
        <fullName evidence="3">Fungal-type protein kinase domain-containing protein</fullName>
    </recommendedName>
</protein>
<reference evidence="1 2" key="1">
    <citation type="journal article" date="2015" name="Genome Biol. Evol.">
        <title>Phylogenomic analyses indicate that early fungi evolved digesting cell walls of algal ancestors of land plants.</title>
        <authorList>
            <person name="Chang Y."/>
            <person name="Wang S."/>
            <person name="Sekimoto S."/>
            <person name="Aerts A.L."/>
            <person name="Choi C."/>
            <person name="Clum A."/>
            <person name="LaButti K.M."/>
            <person name="Lindquist E.A."/>
            <person name="Yee Ngan C."/>
            <person name="Ohm R.A."/>
            <person name="Salamov A.A."/>
            <person name="Grigoriev I.V."/>
            <person name="Spatafora J.W."/>
            <person name="Berbee M.L."/>
        </authorList>
    </citation>
    <scope>NUCLEOTIDE SEQUENCE [LARGE SCALE GENOMIC DNA]</scope>
    <source>
        <strain evidence="1 2">NRRL 28638</strain>
    </source>
</reference>
<organism evidence="1 2">
    <name type="scientific">Conidiobolus coronatus (strain ATCC 28846 / CBS 209.66 / NRRL 28638)</name>
    <name type="common">Delacroixia coronata</name>
    <dbReference type="NCBI Taxonomy" id="796925"/>
    <lineage>
        <taxon>Eukaryota</taxon>
        <taxon>Fungi</taxon>
        <taxon>Fungi incertae sedis</taxon>
        <taxon>Zoopagomycota</taxon>
        <taxon>Entomophthoromycotina</taxon>
        <taxon>Entomophthoromycetes</taxon>
        <taxon>Entomophthorales</taxon>
        <taxon>Ancylistaceae</taxon>
        <taxon>Conidiobolus</taxon>
    </lineage>
</organism>
<proteinExistence type="predicted"/>
<keyword evidence="2" id="KW-1185">Reference proteome</keyword>
<evidence type="ECO:0000313" key="2">
    <source>
        <dbReference type="Proteomes" id="UP000070444"/>
    </source>
</evidence>